<feature type="transmembrane region" description="Helical" evidence="2">
    <location>
        <begin position="77"/>
        <end position="99"/>
    </location>
</feature>
<gene>
    <name evidence="3" type="ORF">BCR42DRAFT_419871</name>
</gene>
<evidence type="ECO:0000256" key="2">
    <source>
        <dbReference type="SAM" id="Phobius"/>
    </source>
</evidence>
<comment type="caution">
    <text evidence="3">The sequence shown here is derived from an EMBL/GenBank/DDBJ whole genome shotgun (WGS) entry which is preliminary data.</text>
</comment>
<keyword evidence="2" id="KW-0812">Transmembrane</keyword>
<keyword evidence="2" id="KW-0472">Membrane</keyword>
<feature type="region of interest" description="Disordered" evidence="1">
    <location>
        <begin position="112"/>
        <end position="135"/>
    </location>
</feature>
<organism evidence="3 4">
    <name type="scientific">Absidia repens</name>
    <dbReference type="NCBI Taxonomy" id="90262"/>
    <lineage>
        <taxon>Eukaryota</taxon>
        <taxon>Fungi</taxon>
        <taxon>Fungi incertae sedis</taxon>
        <taxon>Mucoromycota</taxon>
        <taxon>Mucoromycotina</taxon>
        <taxon>Mucoromycetes</taxon>
        <taxon>Mucorales</taxon>
        <taxon>Cunninghamellaceae</taxon>
        <taxon>Absidia</taxon>
    </lineage>
</organism>
<dbReference type="Proteomes" id="UP000193560">
    <property type="component" value="Unassembled WGS sequence"/>
</dbReference>
<evidence type="ECO:0000313" key="4">
    <source>
        <dbReference type="Proteomes" id="UP000193560"/>
    </source>
</evidence>
<feature type="compositionally biased region" description="Low complexity" evidence="1">
    <location>
        <begin position="117"/>
        <end position="127"/>
    </location>
</feature>
<sequence length="149" mass="17451">MVTYSIPKTPIPLLSIRISIVWVRHYMTNCRLEVKLNTSIYCFVHHEQVSPFKHRYVVIEHVTLYLHIQNTKINKPFIFTIVVSAYIIKLIITSALVNLKDKKYKIVSECTHEKGNNNKNTNNNKGVNSEKAQREDYRIINKHPSGIFR</sequence>
<dbReference type="EMBL" id="MCGE01000018">
    <property type="protein sequence ID" value="ORZ12743.1"/>
    <property type="molecule type" value="Genomic_DNA"/>
</dbReference>
<dbReference type="AlphaFoldDB" id="A0A1X2IAF8"/>
<evidence type="ECO:0000256" key="1">
    <source>
        <dbReference type="SAM" id="MobiDB-lite"/>
    </source>
</evidence>
<name>A0A1X2IAF8_9FUNG</name>
<proteinExistence type="predicted"/>
<protein>
    <submittedName>
        <fullName evidence="3">Uncharacterized protein</fullName>
    </submittedName>
</protein>
<keyword evidence="4" id="KW-1185">Reference proteome</keyword>
<evidence type="ECO:0000313" key="3">
    <source>
        <dbReference type="EMBL" id="ORZ12743.1"/>
    </source>
</evidence>
<accession>A0A1X2IAF8</accession>
<keyword evidence="2" id="KW-1133">Transmembrane helix</keyword>
<reference evidence="3 4" key="1">
    <citation type="submission" date="2016-07" db="EMBL/GenBank/DDBJ databases">
        <title>Pervasive Adenine N6-methylation of Active Genes in Fungi.</title>
        <authorList>
            <consortium name="DOE Joint Genome Institute"/>
            <person name="Mondo S.J."/>
            <person name="Dannebaum R.O."/>
            <person name="Kuo R.C."/>
            <person name="Labutti K."/>
            <person name="Haridas S."/>
            <person name="Kuo A."/>
            <person name="Salamov A."/>
            <person name="Ahrendt S.R."/>
            <person name="Lipzen A."/>
            <person name="Sullivan W."/>
            <person name="Andreopoulos W.B."/>
            <person name="Clum A."/>
            <person name="Lindquist E."/>
            <person name="Daum C."/>
            <person name="Ramamoorthy G.K."/>
            <person name="Gryganskyi A."/>
            <person name="Culley D."/>
            <person name="Magnuson J.K."/>
            <person name="James T.Y."/>
            <person name="O'Malley M.A."/>
            <person name="Stajich J.E."/>
            <person name="Spatafora J.W."/>
            <person name="Visel A."/>
            <person name="Grigoriev I.V."/>
        </authorList>
    </citation>
    <scope>NUCLEOTIDE SEQUENCE [LARGE SCALE GENOMIC DNA]</scope>
    <source>
        <strain evidence="3 4">NRRL 1336</strain>
    </source>
</reference>